<feature type="transmembrane region" description="Helical" evidence="2">
    <location>
        <begin position="49"/>
        <end position="76"/>
    </location>
</feature>
<feature type="transmembrane region" description="Helical" evidence="2">
    <location>
        <begin position="96"/>
        <end position="116"/>
    </location>
</feature>
<dbReference type="Pfam" id="PF06912">
    <property type="entry name" value="DUF1275"/>
    <property type="match status" value="1"/>
</dbReference>
<feature type="transmembrane region" description="Helical" evidence="2">
    <location>
        <begin position="246"/>
        <end position="265"/>
    </location>
</feature>
<evidence type="ECO:0000313" key="4">
    <source>
        <dbReference type="Proteomes" id="UP000188318"/>
    </source>
</evidence>
<feature type="transmembrane region" description="Helical" evidence="2">
    <location>
        <begin position="128"/>
        <end position="151"/>
    </location>
</feature>
<evidence type="ECO:0000313" key="3">
    <source>
        <dbReference type="EMBL" id="OOF93966.1"/>
    </source>
</evidence>
<dbReference type="AlphaFoldDB" id="A0A1R3RHK8"/>
<gene>
    <name evidence="3" type="ORF">ASPCADRAFT_209222</name>
</gene>
<evidence type="ECO:0008006" key="5">
    <source>
        <dbReference type="Google" id="ProtNLM"/>
    </source>
</evidence>
<reference evidence="4" key="1">
    <citation type="journal article" date="2017" name="Genome Biol.">
        <title>Comparative genomics reveals high biological diversity and specific adaptations in the industrially and medically important fungal genus Aspergillus.</title>
        <authorList>
            <person name="de Vries R.P."/>
            <person name="Riley R."/>
            <person name="Wiebenga A."/>
            <person name="Aguilar-Osorio G."/>
            <person name="Amillis S."/>
            <person name="Uchima C.A."/>
            <person name="Anderluh G."/>
            <person name="Asadollahi M."/>
            <person name="Askin M."/>
            <person name="Barry K."/>
            <person name="Battaglia E."/>
            <person name="Bayram O."/>
            <person name="Benocci T."/>
            <person name="Braus-Stromeyer S.A."/>
            <person name="Caldana C."/>
            <person name="Canovas D."/>
            <person name="Cerqueira G.C."/>
            <person name="Chen F."/>
            <person name="Chen W."/>
            <person name="Choi C."/>
            <person name="Clum A."/>
            <person name="Dos Santos R.A."/>
            <person name="Damasio A.R."/>
            <person name="Diallinas G."/>
            <person name="Emri T."/>
            <person name="Fekete E."/>
            <person name="Flipphi M."/>
            <person name="Freyberg S."/>
            <person name="Gallo A."/>
            <person name="Gournas C."/>
            <person name="Habgood R."/>
            <person name="Hainaut M."/>
            <person name="Harispe M.L."/>
            <person name="Henrissat B."/>
            <person name="Hilden K.S."/>
            <person name="Hope R."/>
            <person name="Hossain A."/>
            <person name="Karabika E."/>
            <person name="Karaffa L."/>
            <person name="Karanyi Z."/>
            <person name="Krasevec N."/>
            <person name="Kuo A."/>
            <person name="Kusch H."/>
            <person name="LaButti K."/>
            <person name="Lagendijk E.L."/>
            <person name="Lapidus A."/>
            <person name="Levasseur A."/>
            <person name="Lindquist E."/>
            <person name="Lipzen A."/>
            <person name="Logrieco A.F."/>
            <person name="MacCabe A."/>
            <person name="Maekelae M.R."/>
            <person name="Malavazi I."/>
            <person name="Melin P."/>
            <person name="Meyer V."/>
            <person name="Mielnichuk N."/>
            <person name="Miskei M."/>
            <person name="Molnar A.P."/>
            <person name="Mule G."/>
            <person name="Ngan C.Y."/>
            <person name="Orejas M."/>
            <person name="Orosz E."/>
            <person name="Ouedraogo J.P."/>
            <person name="Overkamp K.M."/>
            <person name="Park H.-S."/>
            <person name="Perrone G."/>
            <person name="Piumi F."/>
            <person name="Punt P.J."/>
            <person name="Ram A.F."/>
            <person name="Ramon A."/>
            <person name="Rauscher S."/>
            <person name="Record E."/>
            <person name="Riano-Pachon D.M."/>
            <person name="Robert V."/>
            <person name="Roehrig J."/>
            <person name="Ruller R."/>
            <person name="Salamov A."/>
            <person name="Salih N.S."/>
            <person name="Samson R.A."/>
            <person name="Sandor E."/>
            <person name="Sanguinetti M."/>
            <person name="Schuetze T."/>
            <person name="Sepcic K."/>
            <person name="Shelest E."/>
            <person name="Sherlock G."/>
            <person name="Sophianopoulou V."/>
            <person name="Squina F.M."/>
            <person name="Sun H."/>
            <person name="Susca A."/>
            <person name="Todd R.B."/>
            <person name="Tsang A."/>
            <person name="Unkles S.E."/>
            <person name="van de Wiele N."/>
            <person name="van Rossen-Uffink D."/>
            <person name="Oliveira J.V."/>
            <person name="Vesth T.C."/>
            <person name="Visser J."/>
            <person name="Yu J.-H."/>
            <person name="Zhou M."/>
            <person name="Andersen M.R."/>
            <person name="Archer D.B."/>
            <person name="Baker S.E."/>
            <person name="Benoit I."/>
            <person name="Brakhage A.A."/>
            <person name="Braus G.H."/>
            <person name="Fischer R."/>
            <person name="Frisvad J.C."/>
            <person name="Goldman G.H."/>
            <person name="Houbraken J."/>
            <person name="Oakley B."/>
            <person name="Pocsi I."/>
            <person name="Scazzocchio C."/>
            <person name="Seiboth B."/>
            <person name="vanKuyk P.A."/>
            <person name="Wortman J."/>
            <person name="Dyer P.S."/>
            <person name="Grigoriev I.V."/>
        </authorList>
    </citation>
    <scope>NUCLEOTIDE SEQUENCE [LARGE SCALE GENOMIC DNA]</scope>
    <source>
        <strain evidence="4">ITEM 5010</strain>
    </source>
</reference>
<feature type="transmembrane region" description="Helical" evidence="2">
    <location>
        <begin position="222"/>
        <end position="239"/>
    </location>
</feature>
<dbReference type="STRING" id="602072.A0A1R3RHK8"/>
<protein>
    <recommendedName>
        <fullName evidence="5">DUF1275 domain protein</fullName>
    </recommendedName>
</protein>
<proteinExistence type="predicted"/>
<evidence type="ECO:0000256" key="2">
    <source>
        <dbReference type="SAM" id="Phobius"/>
    </source>
</evidence>
<keyword evidence="2" id="KW-0472">Membrane</keyword>
<dbReference type="PANTHER" id="PTHR37488">
    <property type="entry name" value="DUF1275 DOMAIN-CONTAINING PROTEIN"/>
    <property type="match status" value="1"/>
</dbReference>
<dbReference type="OMA" id="EDDRWIK"/>
<dbReference type="OrthoDB" id="5288586at2759"/>
<keyword evidence="2" id="KW-0812">Transmembrane</keyword>
<name>A0A1R3RHK8_ASPC5</name>
<dbReference type="InterPro" id="IPR010699">
    <property type="entry name" value="DUF1275"/>
</dbReference>
<dbReference type="VEuPathDB" id="FungiDB:ASPCADRAFT_209222"/>
<dbReference type="EMBL" id="KV907503">
    <property type="protein sequence ID" value="OOF93966.1"/>
    <property type="molecule type" value="Genomic_DNA"/>
</dbReference>
<dbReference type="Proteomes" id="UP000188318">
    <property type="component" value="Unassembled WGS sequence"/>
</dbReference>
<sequence length="273" mass="29949">MARDNAHYQQFPAQESDPLLGPRHGSKSFPLGRLRHHLRTEIDPHRADLLLIFCYVITGLLDSSAVFIWGSFVSMQTGNTVYLGLGLAGMDDTQRWLKSLISIGSFCIGSFFFAVLHRLFRTPRQRSALALSFTLQMICVAIAASIVTVHQTGKNDLLSWKIAVPLALVAFQSSGQAVTSRVLQFSSLTSVVLTSIYCDLFSNPALVSPSVVKDPDEWRRAGAVLGLLFGTLLGGVWAKSEIGLPGALWTAVLFKGLIAVAWLWWKGQDVDDE</sequence>
<keyword evidence="2" id="KW-1133">Transmembrane helix</keyword>
<keyword evidence="4" id="KW-1185">Reference proteome</keyword>
<organism evidence="3 4">
    <name type="scientific">Aspergillus carbonarius (strain ITEM 5010)</name>
    <dbReference type="NCBI Taxonomy" id="602072"/>
    <lineage>
        <taxon>Eukaryota</taxon>
        <taxon>Fungi</taxon>
        <taxon>Dikarya</taxon>
        <taxon>Ascomycota</taxon>
        <taxon>Pezizomycotina</taxon>
        <taxon>Eurotiomycetes</taxon>
        <taxon>Eurotiomycetidae</taxon>
        <taxon>Eurotiales</taxon>
        <taxon>Aspergillaceae</taxon>
        <taxon>Aspergillus</taxon>
        <taxon>Aspergillus subgen. Circumdati</taxon>
    </lineage>
</organism>
<accession>A0A1R3RHK8</accession>
<evidence type="ECO:0000256" key="1">
    <source>
        <dbReference type="SAM" id="MobiDB-lite"/>
    </source>
</evidence>
<feature type="region of interest" description="Disordered" evidence="1">
    <location>
        <begin position="1"/>
        <end position="23"/>
    </location>
</feature>
<dbReference type="PANTHER" id="PTHR37488:SF1">
    <property type="entry name" value="DUF1275 DOMAIN PROTEIN"/>
    <property type="match status" value="1"/>
</dbReference>